<accession>A0A9N7YMY1</accession>
<dbReference type="AlphaFoldDB" id="A0A9N7YMY1"/>
<dbReference type="Proteomes" id="UP001153269">
    <property type="component" value="Unassembled WGS sequence"/>
</dbReference>
<reference evidence="1" key="1">
    <citation type="submission" date="2020-03" db="EMBL/GenBank/DDBJ databases">
        <authorList>
            <person name="Weist P."/>
        </authorList>
    </citation>
    <scope>NUCLEOTIDE SEQUENCE</scope>
</reference>
<keyword evidence="2" id="KW-1185">Reference proteome</keyword>
<gene>
    <name evidence="1" type="ORF">PLEPLA_LOCUS19175</name>
</gene>
<evidence type="ECO:0000313" key="2">
    <source>
        <dbReference type="Proteomes" id="UP001153269"/>
    </source>
</evidence>
<evidence type="ECO:0000313" key="1">
    <source>
        <dbReference type="EMBL" id="CAB1431176.1"/>
    </source>
</evidence>
<protein>
    <submittedName>
        <fullName evidence="1">Uncharacterized protein</fullName>
    </submittedName>
</protein>
<comment type="caution">
    <text evidence="1">The sequence shown here is derived from an EMBL/GenBank/DDBJ whole genome shotgun (WGS) entry which is preliminary data.</text>
</comment>
<name>A0A9N7YMY1_PLEPL</name>
<organism evidence="1 2">
    <name type="scientific">Pleuronectes platessa</name>
    <name type="common">European plaice</name>
    <dbReference type="NCBI Taxonomy" id="8262"/>
    <lineage>
        <taxon>Eukaryota</taxon>
        <taxon>Metazoa</taxon>
        <taxon>Chordata</taxon>
        <taxon>Craniata</taxon>
        <taxon>Vertebrata</taxon>
        <taxon>Euteleostomi</taxon>
        <taxon>Actinopterygii</taxon>
        <taxon>Neopterygii</taxon>
        <taxon>Teleostei</taxon>
        <taxon>Neoteleostei</taxon>
        <taxon>Acanthomorphata</taxon>
        <taxon>Carangaria</taxon>
        <taxon>Pleuronectiformes</taxon>
        <taxon>Pleuronectoidei</taxon>
        <taxon>Pleuronectidae</taxon>
        <taxon>Pleuronectes</taxon>
    </lineage>
</organism>
<dbReference type="EMBL" id="CADEAL010001313">
    <property type="protein sequence ID" value="CAB1431176.1"/>
    <property type="molecule type" value="Genomic_DNA"/>
</dbReference>
<proteinExistence type="predicted"/>
<sequence>MTGSAVSVSSLWMTLVRISPTGTQIRGHLGLFPAAPRAAFFRELQQSGAAGPRCRRGLEAEAVRWLSVMTDGDDGHHPHPEAVLFVLHGEMRQGVERRNGDAGLRPNIAAY</sequence>